<proteinExistence type="predicted"/>
<dbReference type="EMBL" id="RWHX01000089">
    <property type="protein sequence ID" value="RSK73861.1"/>
    <property type="molecule type" value="Genomic_DNA"/>
</dbReference>
<organism evidence="1 2">
    <name type="scientific">Pandoraea apista</name>
    <dbReference type="NCBI Taxonomy" id="93218"/>
    <lineage>
        <taxon>Bacteria</taxon>
        <taxon>Pseudomonadati</taxon>
        <taxon>Pseudomonadota</taxon>
        <taxon>Betaproteobacteria</taxon>
        <taxon>Burkholderiales</taxon>
        <taxon>Burkholderiaceae</taxon>
        <taxon>Pandoraea</taxon>
    </lineage>
</organism>
<reference evidence="1 2" key="1">
    <citation type="submission" date="2018-12" db="EMBL/GenBank/DDBJ databases">
        <title>Whole genome sequence of a Pandoraea apista isolate from a patient with cystic fibrosis.</title>
        <authorList>
            <person name="Kenna D.T."/>
            <person name="Turton J.F."/>
        </authorList>
    </citation>
    <scope>NUCLEOTIDE SEQUENCE [LARGE SCALE GENOMIC DNA]</scope>
    <source>
        <strain evidence="1 2">Pa13324</strain>
    </source>
</reference>
<name>A0ABX9ZHC0_9BURK</name>
<sequence length="76" mass="8461">MRGALRQEITLNVRSDISEQEWAKVGAVYRSMDGWIEDEHGPAWYGREGDARFIWASVEPGGGVAPVTQDTWTPLG</sequence>
<evidence type="ECO:0000313" key="1">
    <source>
        <dbReference type="EMBL" id="RSK73861.1"/>
    </source>
</evidence>
<protein>
    <submittedName>
        <fullName evidence="1">Uncharacterized protein</fullName>
    </submittedName>
</protein>
<gene>
    <name evidence="1" type="ORF">EJE83_25175</name>
</gene>
<comment type="caution">
    <text evidence="1">The sequence shown here is derived from an EMBL/GenBank/DDBJ whole genome shotgun (WGS) entry which is preliminary data.</text>
</comment>
<keyword evidence="2" id="KW-1185">Reference proteome</keyword>
<dbReference type="Proteomes" id="UP000270216">
    <property type="component" value="Unassembled WGS sequence"/>
</dbReference>
<evidence type="ECO:0000313" key="2">
    <source>
        <dbReference type="Proteomes" id="UP000270216"/>
    </source>
</evidence>
<accession>A0ABX9ZHC0</accession>